<proteinExistence type="predicted"/>
<dbReference type="AlphaFoldDB" id="A0A975HE55"/>
<reference evidence="1" key="2">
    <citation type="submission" date="2021-04" db="EMBL/GenBank/DDBJ databases">
        <title>Isolation and genomic analysis of the ibuprofen-degrading bacterium Sphingomonas strain MPO218.</title>
        <authorList>
            <person name="Aulestia M."/>
            <person name="Flores A."/>
            <person name="Mangas E.L."/>
            <person name="Perez-Pulido A.J."/>
            <person name="Santero E."/>
            <person name="Camacho E.M."/>
        </authorList>
    </citation>
    <scope>NUCLEOTIDE SEQUENCE</scope>
    <source>
        <strain evidence="1">MPO218</strain>
    </source>
</reference>
<organism evidence="1 2">
    <name type="scientific">Rhizorhabdus wittichii</name>
    <dbReference type="NCBI Taxonomy" id="160791"/>
    <lineage>
        <taxon>Bacteria</taxon>
        <taxon>Pseudomonadati</taxon>
        <taxon>Pseudomonadota</taxon>
        <taxon>Alphaproteobacteria</taxon>
        <taxon>Sphingomonadales</taxon>
        <taxon>Sphingomonadaceae</taxon>
        <taxon>Rhizorhabdus</taxon>
    </lineage>
</organism>
<dbReference type="EMBL" id="CP059319">
    <property type="protein sequence ID" value="QTH21973.1"/>
    <property type="molecule type" value="Genomic_DNA"/>
</dbReference>
<dbReference type="Proteomes" id="UP000664914">
    <property type="component" value="Chromosome"/>
</dbReference>
<dbReference type="RefSeq" id="WP_208632996.1">
    <property type="nucleotide sequence ID" value="NZ_CP059319.1"/>
</dbReference>
<reference evidence="1" key="1">
    <citation type="submission" date="2020-07" db="EMBL/GenBank/DDBJ databases">
        <authorList>
            <person name="Camacho E."/>
        </authorList>
    </citation>
    <scope>NUCLEOTIDE SEQUENCE</scope>
    <source>
        <strain evidence="1">MPO218</strain>
    </source>
</reference>
<sequence length="136" mass="15034">MTDAQPISAVRAAFIAWRDALLTSYYAFPCPATLAEKLYDNAIEAEKALAAAPAETAADVVLKLLPLHRSVNDPPAAANPLRPVVEREPNTHYIPDDFWESLIDDMARVEPLIADAFKAHPSDFYIRRDAKTETAQ</sequence>
<evidence type="ECO:0000313" key="1">
    <source>
        <dbReference type="EMBL" id="QTH21973.1"/>
    </source>
</evidence>
<evidence type="ECO:0000313" key="2">
    <source>
        <dbReference type="Proteomes" id="UP000664914"/>
    </source>
</evidence>
<gene>
    <name evidence="1" type="ORF">HRJ34_00065</name>
</gene>
<protein>
    <submittedName>
        <fullName evidence="1">Uncharacterized protein</fullName>
    </submittedName>
</protein>
<name>A0A975HE55_9SPHN</name>
<accession>A0A975HE55</accession>